<dbReference type="EMBL" id="MEUI01000027">
    <property type="protein sequence ID" value="OGC33813.1"/>
    <property type="molecule type" value="Genomic_DNA"/>
</dbReference>
<keyword evidence="3" id="KW-0805">Transcription regulation</keyword>
<dbReference type="InterPro" id="IPR011006">
    <property type="entry name" value="CheY-like_superfamily"/>
</dbReference>
<keyword evidence="1 6" id="KW-0597">Phosphoprotein</keyword>
<accession>A0A1F4TP15</accession>
<evidence type="ECO:0000256" key="1">
    <source>
        <dbReference type="ARBA" id="ARBA00022553"/>
    </source>
</evidence>
<comment type="caution">
    <text evidence="8">The sequence shown here is derived from an EMBL/GenBank/DDBJ whole genome shotgun (WGS) entry which is preliminary data.</text>
</comment>
<dbReference type="GO" id="GO:0000160">
    <property type="term" value="P:phosphorelay signal transduction system"/>
    <property type="evidence" value="ECO:0007669"/>
    <property type="project" value="UniProtKB-KW"/>
</dbReference>
<dbReference type="PANTHER" id="PTHR44591">
    <property type="entry name" value="STRESS RESPONSE REGULATOR PROTEIN 1"/>
    <property type="match status" value="1"/>
</dbReference>
<dbReference type="GO" id="GO:0003677">
    <property type="term" value="F:DNA binding"/>
    <property type="evidence" value="ECO:0007669"/>
    <property type="project" value="UniProtKB-KW"/>
</dbReference>
<evidence type="ECO:0000256" key="4">
    <source>
        <dbReference type="ARBA" id="ARBA00023125"/>
    </source>
</evidence>
<dbReference type="FunFam" id="3.40.50.2300:FF:000001">
    <property type="entry name" value="DNA-binding response regulator PhoB"/>
    <property type="match status" value="1"/>
</dbReference>
<keyword evidence="2" id="KW-0902">Two-component regulatory system</keyword>
<organism evidence="8 9">
    <name type="scientific">candidate division WOR-1 bacterium RIFOXYC2_FULL_41_25</name>
    <dbReference type="NCBI Taxonomy" id="1802586"/>
    <lineage>
        <taxon>Bacteria</taxon>
        <taxon>Bacillati</taxon>
        <taxon>Saganbacteria</taxon>
    </lineage>
</organism>
<dbReference type="PROSITE" id="PS50110">
    <property type="entry name" value="RESPONSE_REGULATORY"/>
    <property type="match status" value="1"/>
</dbReference>
<evidence type="ECO:0000256" key="6">
    <source>
        <dbReference type="PROSITE-ProRule" id="PRU00169"/>
    </source>
</evidence>
<evidence type="ECO:0000256" key="2">
    <source>
        <dbReference type="ARBA" id="ARBA00023012"/>
    </source>
</evidence>
<dbReference type="PANTHER" id="PTHR44591:SF3">
    <property type="entry name" value="RESPONSE REGULATORY DOMAIN-CONTAINING PROTEIN"/>
    <property type="match status" value="1"/>
</dbReference>
<dbReference type="CDD" id="cd17574">
    <property type="entry name" value="REC_OmpR"/>
    <property type="match status" value="1"/>
</dbReference>
<evidence type="ECO:0000313" key="8">
    <source>
        <dbReference type="EMBL" id="OGC33813.1"/>
    </source>
</evidence>
<reference evidence="8 9" key="1">
    <citation type="journal article" date="2016" name="Nat. Commun.">
        <title>Thousands of microbial genomes shed light on interconnected biogeochemical processes in an aquifer system.</title>
        <authorList>
            <person name="Anantharaman K."/>
            <person name="Brown C.T."/>
            <person name="Hug L.A."/>
            <person name="Sharon I."/>
            <person name="Castelle C.J."/>
            <person name="Probst A.J."/>
            <person name="Thomas B.C."/>
            <person name="Singh A."/>
            <person name="Wilkins M.J."/>
            <person name="Karaoz U."/>
            <person name="Brodie E.L."/>
            <person name="Williams K.H."/>
            <person name="Hubbard S.S."/>
            <person name="Banfield J.F."/>
        </authorList>
    </citation>
    <scope>NUCLEOTIDE SEQUENCE [LARGE SCALE GENOMIC DNA]</scope>
</reference>
<dbReference type="Pfam" id="PF00072">
    <property type="entry name" value="Response_reg"/>
    <property type="match status" value="1"/>
</dbReference>
<evidence type="ECO:0000313" key="9">
    <source>
        <dbReference type="Proteomes" id="UP000177309"/>
    </source>
</evidence>
<evidence type="ECO:0000259" key="7">
    <source>
        <dbReference type="PROSITE" id="PS50110"/>
    </source>
</evidence>
<evidence type="ECO:0000256" key="3">
    <source>
        <dbReference type="ARBA" id="ARBA00023015"/>
    </source>
</evidence>
<dbReference type="InterPro" id="IPR050595">
    <property type="entry name" value="Bact_response_regulator"/>
</dbReference>
<dbReference type="AlphaFoldDB" id="A0A1F4TP15"/>
<keyword evidence="5" id="KW-0804">Transcription</keyword>
<name>A0A1F4TP15_UNCSA</name>
<sequence length="125" mass="14089">MTDKKRRILIVEDEVEMLKALQLRLEANGYEVLTAQDGLSGLNKARSEKPDLILLDVMLPKMDGFKICRMLKFDQDYKNIPVIILTAKVQDSDVEQGLAMGADAYMTKPYKADELVGKIKELLGD</sequence>
<evidence type="ECO:0000256" key="5">
    <source>
        <dbReference type="ARBA" id="ARBA00023163"/>
    </source>
</evidence>
<keyword evidence="4" id="KW-0238">DNA-binding</keyword>
<dbReference type="InterPro" id="IPR001789">
    <property type="entry name" value="Sig_transdc_resp-reg_receiver"/>
</dbReference>
<dbReference type="Gene3D" id="3.40.50.2300">
    <property type="match status" value="1"/>
</dbReference>
<dbReference type="Proteomes" id="UP000177309">
    <property type="component" value="Unassembled WGS sequence"/>
</dbReference>
<feature type="modified residue" description="4-aspartylphosphate" evidence="6">
    <location>
        <position position="56"/>
    </location>
</feature>
<feature type="domain" description="Response regulatory" evidence="7">
    <location>
        <begin position="7"/>
        <end position="123"/>
    </location>
</feature>
<gene>
    <name evidence="8" type="ORF">A2462_01800</name>
</gene>
<dbReference type="SUPFAM" id="SSF52172">
    <property type="entry name" value="CheY-like"/>
    <property type="match status" value="1"/>
</dbReference>
<protein>
    <recommendedName>
        <fullName evidence="7">Response regulatory domain-containing protein</fullName>
    </recommendedName>
</protein>
<proteinExistence type="predicted"/>
<dbReference type="SMART" id="SM00448">
    <property type="entry name" value="REC"/>
    <property type="match status" value="1"/>
</dbReference>